<dbReference type="PANTHER" id="PTHR46066">
    <property type="entry name" value="CHITINASE DOMAIN-CONTAINING PROTEIN 1 FAMILY MEMBER"/>
    <property type="match status" value="1"/>
</dbReference>
<dbReference type="InterPro" id="IPR001223">
    <property type="entry name" value="Glyco_hydro18_cat"/>
</dbReference>
<dbReference type="EMBL" id="JAHLQL010000006">
    <property type="protein sequence ID" value="MBU5593055.1"/>
    <property type="molecule type" value="Genomic_DNA"/>
</dbReference>
<evidence type="ECO:0000259" key="3">
    <source>
        <dbReference type="PROSITE" id="PS51782"/>
    </source>
</evidence>
<evidence type="ECO:0000256" key="1">
    <source>
        <dbReference type="ARBA" id="ARBA00022801"/>
    </source>
</evidence>
<accession>A0ABS6F3J1</accession>
<dbReference type="Pfam" id="PF01476">
    <property type="entry name" value="LysM"/>
    <property type="match status" value="3"/>
</dbReference>
<protein>
    <submittedName>
        <fullName evidence="5">LysM peptidoglycan-binding domain-containing protein</fullName>
    </submittedName>
</protein>
<dbReference type="SMART" id="SM00636">
    <property type="entry name" value="Glyco_18"/>
    <property type="match status" value="1"/>
</dbReference>
<gene>
    <name evidence="5" type="ORF">KQI89_14990</name>
</gene>
<dbReference type="PROSITE" id="PS51782">
    <property type="entry name" value="LYSM"/>
    <property type="match status" value="3"/>
</dbReference>
<feature type="domain" description="LysM" evidence="3">
    <location>
        <begin position="51"/>
        <end position="95"/>
    </location>
</feature>
<dbReference type="SMART" id="SM00257">
    <property type="entry name" value="LysM"/>
    <property type="match status" value="3"/>
</dbReference>
<dbReference type="InterPro" id="IPR011583">
    <property type="entry name" value="Chitinase_II/V-like_cat"/>
</dbReference>
<feature type="domain" description="GH18" evidence="4">
    <location>
        <begin position="150"/>
        <end position="470"/>
    </location>
</feature>
<dbReference type="InterPro" id="IPR018392">
    <property type="entry name" value="LysM"/>
</dbReference>
<dbReference type="PROSITE" id="PS51910">
    <property type="entry name" value="GH18_2"/>
    <property type="match status" value="1"/>
</dbReference>
<dbReference type="Pfam" id="PF00704">
    <property type="entry name" value="Glyco_hydro_18"/>
    <property type="match status" value="1"/>
</dbReference>
<evidence type="ECO:0000259" key="4">
    <source>
        <dbReference type="PROSITE" id="PS51910"/>
    </source>
</evidence>
<evidence type="ECO:0000313" key="6">
    <source>
        <dbReference type="Proteomes" id="UP000736583"/>
    </source>
</evidence>
<keyword evidence="2" id="KW-0326">Glycosidase</keyword>
<dbReference type="CDD" id="cd02874">
    <property type="entry name" value="GH18_CFLE_spore_hydrolase"/>
    <property type="match status" value="1"/>
</dbReference>
<evidence type="ECO:0000256" key="2">
    <source>
        <dbReference type="ARBA" id="ARBA00023295"/>
    </source>
</evidence>
<dbReference type="RefSeq" id="WP_216457741.1">
    <property type="nucleotide sequence ID" value="NZ_JAHLQL010000006.1"/>
</dbReference>
<keyword evidence="1" id="KW-0378">Hydrolase</keyword>
<reference evidence="5 6" key="1">
    <citation type="submission" date="2021-06" db="EMBL/GenBank/DDBJ databases">
        <authorList>
            <person name="Sun Q."/>
            <person name="Li D."/>
        </authorList>
    </citation>
    <scope>NUCLEOTIDE SEQUENCE [LARGE SCALE GENOMIC DNA]</scope>
    <source>
        <strain evidence="5 6">MSJ-4</strain>
    </source>
</reference>
<organism evidence="5 6">
    <name type="scientific">Clostridium simiarum</name>
    <dbReference type="NCBI Taxonomy" id="2841506"/>
    <lineage>
        <taxon>Bacteria</taxon>
        <taxon>Bacillati</taxon>
        <taxon>Bacillota</taxon>
        <taxon>Clostridia</taxon>
        <taxon>Eubacteriales</taxon>
        <taxon>Clostridiaceae</taxon>
        <taxon>Clostridium</taxon>
    </lineage>
</organism>
<comment type="caution">
    <text evidence="5">The sequence shown here is derived from an EMBL/GenBank/DDBJ whole genome shotgun (WGS) entry which is preliminary data.</text>
</comment>
<feature type="domain" description="LysM" evidence="3">
    <location>
        <begin position="98"/>
        <end position="142"/>
    </location>
</feature>
<name>A0ABS6F3J1_9CLOT</name>
<proteinExistence type="predicted"/>
<sequence>MLIYVVKSGDSLWKISNYFNVPPSKIIIVNGLEYPNNLLIGQSLLIPTEDILYTVKAGESLWQIARTLGTSVQTIARANPRININNIYPGLQLYIPATRYQVKYEESLQEIAERYGVPLESLMDANNIKNPSLVYPGTILIIPLRRPVTYVNGYIYDITEESVPVVRESGPYLTYLSPFAYKIKEDGSLEPLNDSQVISAAYAEKIAPMMAVTNFTSTELGNNLAHTVLSSAEIREKLINNILNVMKEKGYLGVNIDFENVLPEDRENYNRFLELTVEKLHAENYFVSTALAPKTGETQQGLLYEAHDYKAHGRIVDFVILMTYEWGYRLGPPQAVSPLNQIKKVLDYAVTVIPRDKIFFGFQLYARDWVIPHVQGMEAETFSMQEAIARAVKHGAIIHFDPISQTPFYRYTDNQGKRHEVWFEDARSAQAKFDTVKDYKLKGISYWALGFPFPQNWVLLKDNFNIKKII</sequence>
<keyword evidence="6" id="KW-1185">Reference proteome</keyword>
<feature type="domain" description="LysM" evidence="3">
    <location>
        <begin position="2"/>
        <end position="46"/>
    </location>
</feature>
<dbReference type="PANTHER" id="PTHR46066:SF2">
    <property type="entry name" value="CHITINASE DOMAIN-CONTAINING PROTEIN 1"/>
    <property type="match status" value="1"/>
</dbReference>
<dbReference type="Proteomes" id="UP000736583">
    <property type="component" value="Unassembled WGS sequence"/>
</dbReference>
<dbReference type="CDD" id="cd00118">
    <property type="entry name" value="LysM"/>
    <property type="match status" value="3"/>
</dbReference>
<evidence type="ECO:0000313" key="5">
    <source>
        <dbReference type="EMBL" id="MBU5593055.1"/>
    </source>
</evidence>
<dbReference type="InterPro" id="IPR041704">
    <property type="entry name" value="CFLE_GH18"/>
</dbReference>